<keyword evidence="3" id="KW-1185">Reference proteome</keyword>
<evidence type="ECO:0000313" key="3">
    <source>
        <dbReference type="Proteomes" id="UP000198921"/>
    </source>
</evidence>
<feature type="region of interest" description="Disordered" evidence="1">
    <location>
        <begin position="1"/>
        <end position="23"/>
    </location>
</feature>
<reference evidence="3" key="1">
    <citation type="submission" date="2016-10" db="EMBL/GenBank/DDBJ databases">
        <authorList>
            <person name="Varghese N."/>
            <person name="Submissions S."/>
        </authorList>
    </citation>
    <scope>NUCLEOTIDE SEQUENCE [LARGE SCALE GENOMIC DNA]</scope>
    <source>
        <strain evidence="3">DSM 45422</strain>
    </source>
</reference>
<evidence type="ECO:0000256" key="1">
    <source>
        <dbReference type="SAM" id="MobiDB-lite"/>
    </source>
</evidence>
<protein>
    <submittedName>
        <fullName evidence="2">Uncharacterized protein</fullName>
    </submittedName>
</protein>
<organism evidence="2 3">
    <name type="scientific">Geodermatophilus africanus</name>
    <dbReference type="NCBI Taxonomy" id="1137993"/>
    <lineage>
        <taxon>Bacteria</taxon>
        <taxon>Bacillati</taxon>
        <taxon>Actinomycetota</taxon>
        <taxon>Actinomycetes</taxon>
        <taxon>Geodermatophilales</taxon>
        <taxon>Geodermatophilaceae</taxon>
        <taxon>Geodermatophilus</taxon>
    </lineage>
</organism>
<dbReference type="STRING" id="1137993.SAMN05660209_04305"/>
<accession>A0A1H3PG32</accession>
<name>A0A1H3PG32_9ACTN</name>
<sequence>MRDMPPKKPKKHKGVPEKLNPEVADDLPDEFTLRWHDPPVNGYRVVEPDSFDRRLGEILVWNEDAPLPDWAEGEGWRNIAGPDQVVCRRKRWSEPRSPADYECEYRHERGDSDHDDRDHDVTFPLDEMVFVEPGEDGYPDHWLPRYEPPWS</sequence>
<dbReference type="AlphaFoldDB" id="A0A1H3PG32"/>
<gene>
    <name evidence="2" type="ORF">SAMN05660209_04305</name>
</gene>
<dbReference type="EMBL" id="FNOT01000016">
    <property type="protein sequence ID" value="SDZ00056.1"/>
    <property type="molecule type" value="Genomic_DNA"/>
</dbReference>
<dbReference type="Proteomes" id="UP000198921">
    <property type="component" value="Unassembled WGS sequence"/>
</dbReference>
<proteinExistence type="predicted"/>
<evidence type="ECO:0000313" key="2">
    <source>
        <dbReference type="EMBL" id="SDZ00056.1"/>
    </source>
</evidence>